<organism evidence="7 8">
    <name type="scientific">Niveomyces insectorum RCEF 264</name>
    <dbReference type="NCBI Taxonomy" id="1081102"/>
    <lineage>
        <taxon>Eukaryota</taxon>
        <taxon>Fungi</taxon>
        <taxon>Dikarya</taxon>
        <taxon>Ascomycota</taxon>
        <taxon>Pezizomycotina</taxon>
        <taxon>Sordariomycetes</taxon>
        <taxon>Hypocreomycetidae</taxon>
        <taxon>Hypocreales</taxon>
        <taxon>Cordycipitaceae</taxon>
        <taxon>Niveomyces</taxon>
    </lineage>
</organism>
<dbReference type="GO" id="GO:0000435">
    <property type="term" value="P:positive regulation of transcription from RNA polymerase II promoter by galactose"/>
    <property type="evidence" value="ECO:0007669"/>
    <property type="project" value="TreeGrafter"/>
</dbReference>
<dbReference type="Pfam" id="PF00172">
    <property type="entry name" value="Zn_clus"/>
    <property type="match status" value="1"/>
</dbReference>
<name>A0A167RJ82_9HYPO</name>
<evidence type="ECO:0000256" key="2">
    <source>
        <dbReference type="ARBA" id="ARBA00023015"/>
    </source>
</evidence>
<gene>
    <name evidence="7" type="ORF">SPI_06722</name>
</gene>
<keyword evidence="1" id="KW-0479">Metal-binding</keyword>
<dbReference type="CDD" id="cd12148">
    <property type="entry name" value="fungal_TF_MHR"/>
    <property type="match status" value="1"/>
</dbReference>
<dbReference type="InterPro" id="IPR001138">
    <property type="entry name" value="Zn2Cys6_DnaBD"/>
</dbReference>
<dbReference type="InterPro" id="IPR051127">
    <property type="entry name" value="Fungal_SecMet_Regulators"/>
</dbReference>
<dbReference type="PANTHER" id="PTHR47424">
    <property type="entry name" value="REGULATORY PROTEIN GAL4"/>
    <property type="match status" value="1"/>
</dbReference>
<feature type="domain" description="Zn(2)-C6 fungal-type" evidence="6">
    <location>
        <begin position="167"/>
        <end position="196"/>
    </location>
</feature>
<dbReference type="Pfam" id="PF04082">
    <property type="entry name" value="Fungal_trans"/>
    <property type="match status" value="1"/>
</dbReference>
<feature type="compositionally biased region" description="Polar residues" evidence="5">
    <location>
        <begin position="40"/>
        <end position="52"/>
    </location>
</feature>
<feature type="compositionally biased region" description="Low complexity" evidence="5">
    <location>
        <begin position="21"/>
        <end position="34"/>
    </location>
</feature>
<dbReference type="Proteomes" id="UP000076874">
    <property type="component" value="Unassembled WGS sequence"/>
</dbReference>
<evidence type="ECO:0000313" key="7">
    <source>
        <dbReference type="EMBL" id="OAA58649.1"/>
    </source>
</evidence>
<feature type="compositionally biased region" description="Pro residues" evidence="5">
    <location>
        <begin position="847"/>
        <end position="863"/>
    </location>
</feature>
<keyword evidence="3" id="KW-0804">Transcription</keyword>
<reference evidence="7 8" key="1">
    <citation type="journal article" date="2016" name="Genome Biol. Evol.">
        <title>Divergent and convergent evolution of fungal pathogenicity.</title>
        <authorList>
            <person name="Shang Y."/>
            <person name="Xiao G."/>
            <person name="Zheng P."/>
            <person name="Cen K."/>
            <person name="Zhan S."/>
            <person name="Wang C."/>
        </authorList>
    </citation>
    <scope>NUCLEOTIDE SEQUENCE [LARGE SCALE GENOMIC DNA]</scope>
    <source>
        <strain evidence="7 8">RCEF 264</strain>
    </source>
</reference>
<evidence type="ECO:0000313" key="8">
    <source>
        <dbReference type="Proteomes" id="UP000076874"/>
    </source>
</evidence>
<feature type="region of interest" description="Disordered" evidence="5">
    <location>
        <begin position="21"/>
        <end position="159"/>
    </location>
</feature>
<feature type="compositionally biased region" description="Low complexity" evidence="5">
    <location>
        <begin position="790"/>
        <end position="846"/>
    </location>
</feature>
<dbReference type="PANTHER" id="PTHR47424:SF5">
    <property type="entry name" value="ZN(II)2CYS6 TRANSCRIPTION FACTOR (EUROFUNG)"/>
    <property type="match status" value="1"/>
</dbReference>
<feature type="compositionally biased region" description="Low complexity" evidence="5">
    <location>
        <begin position="909"/>
        <end position="921"/>
    </location>
</feature>
<dbReference type="AlphaFoldDB" id="A0A167RJ82"/>
<dbReference type="SUPFAM" id="SSF57701">
    <property type="entry name" value="Zn2/Cys6 DNA-binding domain"/>
    <property type="match status" value="1"/>
</dbReference>
<keyword evidence="2" id="KW-0805">Transcription regulation</keyword>
<keyword evidence="8" id="KW-1185">Reference proteome</keyword>
<dbReference type="GO" id="GO:0005634">
    <property type="term" value="C:nucleus"/>
    <property type="evidence" value="ECO:0007669"/>
    <property type="project" value="TreeGrafter"/>
</dbReference>
<dbReference type="SMART" id="SM00906">
    <property type="entry name" value="Fungal_trans"/>
    <property type="match status" value="1"/>
</dbReference>
<proteinExistence type="predicted"/>
<protein>
    <submittedName>
        <fullName evidence="7">Fungal specific transcription factor</fullName>
    </submittedName>
</protein>
<feature type="compositionally biased region" description="Basic residues" evidence="5">
    <location>
        <begin position="86"/>
        <end position="103"/>
    </location>
</feature>
<dbReference type="SMART" id="SM00066">
    <property type="entry name" value="GAL4"/>
    <property type="match status" value="1"/>
</dbReference>
<dbReference type="GO" id="GO:0008270">
    <property type="term" value="F:zinc ion binding"/>
    <property type="evidence" value="ECO:0007669"/>
    <property type="project" value="InterPro"/>
</dbReference>
<dbReference type="CDD" id="cd00067">
    <property type="entry name" value="GAL4"/>
    <property type="match status" value="1"/>
</dbReference>
<evidence type="ECO:0000256" key="4">
    <source>
        <dbReference type="ARBA" id="ARBA00023242"/>
    </source>
</evidence>
<evidence type="ECO:0000256" key="3">
    <source>
        <dbReference type="ARBA" id="ARBA00023163"/>
    </source>
</evidence>
<feature type="region of interest" description="Disordered" evidence="5">
    <location>
        <begin position="770"/>
        <end position="926"/>
    </location>
</feature>
<dbReference type="OrthoDB" id="3971593at2759"/>
<evidence type="ECO:0000256" key="5">
    <source>
        <dbReference type="SAM" id="MobiDB-lite"/>
    </source>
</evidence>
<evidence type="ECO:0000256" key="1">
    <source>
        <dbReference type="ARBA" id="ARBA00022723"/>
    </source>
</evidence>
<dbReference type="GO" id="GO:0006351">
    <property type="term" value="P:DNA-templated transcription"/>
    <property type="evidence" value="ECO:0007669"/>
    <property type="project" value="InterPro"/>
</dbReference>
<dbReference type="Gene3D" id="4.10.240.10">
    <property type="entry name" value="Zn(2)-C6 fungal-type DNA-binding domain"/>
    <property type="match status" value="1"/>
</dbReference>
<sequence length="997" mass="109119">MEQIAIQATDLRFLTQAPIAAAAAAAGSGSPSAGLRADETGQSPHSLGNRASSRPPLLLHSGPSGDNATLASFSPGNTHNSSSRGHPGHPGHNNQRRTSHHAHMSTASQEGPGYGGDGTGGDAFGANHGTGAGGRRTPAKRRAEEEEDDSGRAKQQRSKRNRYISIACNECKRRKIKCNGETPCQRCGNLNLACLYSANCCSNNFRDSDEFKQMSDTIHHLGEQMDTLFQTVDALRRETQRLAPLQDRILPVPASTVPPSPSSSSHLSVHKPELAPIRAPRTFRGPTSTAFTVGVAKNTLRNMGYSAEVAEDQSAAGGSAMGETPQPSPSIRPSDQFHMPPLRSPLRPAQLPPSADPLWELSRDEMVRLCHVHEDEVGIMYPVIRIEAVIEHAQSLSSWMESARMSSGFPPPGYDEAMADTRTLLLKIILCCALAVEEHGHSERAIRLYDSIEPTVNCKLMTDPSDIANLPFLALVAGYRFLSNDEVLAWRIMGQVSRHCLEQGLHRREGVDKIADPQERRNAINTFWAAYVLDRRWSFSTGLPYVLHDDKIDPGLPYPSDYPYLVAMITYSRLAAKVWKVVDSFEPTIIRDLKGEEAESLDQEILRWYDTVPESVKINNLDRDLPLPSTPSYNLQRLQIWTRLRLNQIRIWLLTPVLHSASSINDNMTQAQRVVDLAKETIRYLSRLNNGSNLYLRFQVFYHQFLTSAIAVLFLASTHQPVQFSAQCRQEFYMALNLIKDMSAKSWVSQRLWRTIGSLKAYAPRLGLQQQEDDEVRPGPMALSGYAPTSSSNSNDNNDNNNRGNNHQPYYAPHAGPAPSSSGSSVIGPSRSSAGDSNNNNNNNWPAPLPPPFPGTPNSPAAPQPGRYMSVPGHSRPSVPPPALSAPPLSGHNSPAASTPVGQPPGPGRPMATTTPTAGTPELTNGLQIQTEMTRIYEEYLSMSGGPPVSAAAPVHDRRFAYADSHTPIQGMRTGCSDRADGMTFGETVYEQLKNMF</sequence>
<feature type="compositionally biased region" description="Gly residues" evidence="5">
    <location>
        <begin position="112"/>
        <end position="134"/>
    </location>
</feature>
<feature type="region of interest" description="Disordered" evidence="5">
    <location>
        <begin position="311"/>
        <end position="351"/>
    </location>
</feature>
<keyword evidence="4" id="KW-0539">Nucleus</keyword>
<dbReference type="STRING" id="1081102.A0A167RJ82"/>
<comment type="caution">
    <text evidence="7">The sequence shown here is derived from an EMBL/GenBank/DDBJ whole genome shotgun (WGS) entry which is preliminary data.</text>
</comment>
<feature type="compositionally biased region" description="Polar residues" evidence="5">
    <location>
        <begin position="891"/>
        <end position="901"/>
    </location>
</feature>
<accession>A0A167RJ82</accession>
<dbReference type="PROSITE" id="PS00463">
    <property type="entry name" value="ZN2_CY6_FUNGAL_1"/>
    <property type="match status" value="1"/>
</dbReference>
<dbReference type="GO" id="GO:0000978">
    <property type="term" value="F:RNA polymerase II cis-regulatory region sequence-specific DNA binding"/>
    <property type="evidence" value="ECO:0007669"/>
    <property type="project" value="TreeGrafter"/>
</dbReference>
<dbReference type="InterPro" id="IPR036864">
    <property type="entry name" value="Zn2-C6_fun-type_DNA-bd_sf"/>
</dbReference>
<evidence type="ECO:0000259" key="6">
    <source>
        <dbReference type="PROSITE" id="PS50048"/>
    </source>
</evidence>
<dbReference type="InterPro" id="IPR007219">
    <property type="entry name" value="XnlR_reg_dom"/>
</dbReference>
<dbReference type="EMBL" id="AZHD01000012">
    <property type="protein sequence ID" value="OAA58649.1"/>
    <property type="molecule type" value="Genomic_DNA"/>
</dbReference>
<feature type="region of interest" description="Disordered" evidence="5">
    <location>
        <begin position="251"/>
        <end position="270"/>
    </location>
</feature>
<dbReference type="GO" id="GO:0000981">
    <property type="term" value="F:DNA-binding transcription factor activity, RNA polymerase II-specific"/>
    <property type="evidence" value="ECO:0007669"/>
    <property type="project" value="InterPro"/>
</dbReference>
<dbReference type="PROSITE" id="PS50048">
    <property type="entry name" value="ZN2_CY6_FUNGAL_2"/>
    <property type="match status" value="1"/>
</dbReference>
<feature type="compositionally biased region" description="Polar residues" evidence="5">
    <location>
        <begin position="64"/>
        <end position="84"/>
    </location>
</feature>